<gene>
    <name evidence="1" type="ORF">IHQ72_02850</name>
</gene>
<evidence type="ECO:0008006" key="3">
    <source>
        <dbReference type="Google" id="ProtNLM"/>
    </source>
</evidence>
<dbReference type="Proteomes" id="UP001058098">
    <property type="component" value="Chromosome"/>
</dbReference>
<organism evidence="1 2">
    <name type="scientific">Mesorhizobium onobrychidis</name>
    <dbReference type="NCBI Taxonomy" id="2775404"/>
    <lineage>
        <taxon>Bacteria</taxon>
        <taxon>Pseudomonadati</taxon>
        <taxon>Pseudomonadota</taxon>
        <taxon>Alphaproteobacteria</taxon>
        <taxon>Hyphomicrobiales</taxon>
        <taxon>Phyllobacteriaceae</taxon>
        <taxon>Mesorhizobium</taxon>
    </lineage>
</organism>
<evidence type="ECO:0000313" key="1">
    <source>
        <dbReference type="EMBL" id="UVC16141.1"/>
    </source>
</evidence>
<name>A0ABY5QY61_9HYPH</name>
<evidence type="ECO:0000313" key="2">
    <source>
        <dbReference type="Proteomes" id="UP001058098"/>
    </source>
</evidence>
<dbReference type="EMBL" id="CP062229">
    <property type="protein sequence ID" value="UVC16141.1"/>
    <property type="molecule type" value="Genomic_DNA"/>
</dbReference>
<protein>
    <recommendedName>
        <fullName evidence="3">Transposase</fullName>
    </recommendedName>
</protein>
<reference evidence="1" key="1">
    <citation type="submission" date="2020-09" db="EMBL/GenBank/DDBJ databases">
        <title>Rhizobia associated with sainfoin plants.</title>
        <authorList>
            <person name="Asharfi S."/>
            <person name="Kuzmanovic N."/>
            <person name="Bunk B."/>
            <person name="Sproeer C."/>
            <person name="Becker M."/>
            <person name="Thuenen T."/>
        </authorList>
    </citation>
    <scope>NUCLEOTIDE SEQUENCE</scope>
    <source>
        <strain evidence="1">OM4</strain>
    </source>
</reference>
<keyword evidence="2" id="KW-1185">Reference proteome</keyword>
<accession>A0ABY5QY61</accession>
<sequence>MLGFKPTVTAGIILSGIEMVHMMRKHQARYTYNPNPSLAEQFAILAA</sequence>
<proteinExistence type="predicted"/>